<keyword evidence="2" id="KW-1185">Reference proteome</keyword>
<dbReference type="AlphaFoldDB" id="A0AAD7AAB3"/>
<protein>
    <submittedName>
        <fullName evidence="1">Uncharacterized protein</fullName>
    </submittedName>
</protein>
<comment type="caution">
    <text evidence="1">The sequence shown here is derived from an EMBL/GenBank/DDBJ whole genome shotgun (WGS) entry which is preliminary data.</text>
</comment>
<dbReference type="EMBL" id="JARIHO010000011">
    <property type="protein sequence ID" value="KAJ7353388.1"/>
    <property type="molecule type" value="Genomic_DNA"/>
</dbReference>
<reference evidence="1" key="1">
    <citation type="submission" date="2023-03" db="EMBL/GenBank/DDBJ databases">
        <title>Massive genome expansion in bonnet fungi (Mycena s.s.) driven by repeated elements and novel gene families across ecological guilds.</title>
        <authorList>
            <consortium name="Lawrence Berkeley National Laboratory"/>
            <person name="Harder C.B."/>
            <person name="Miyauchi S."/>
            <person name="Viragh M."/>
            <person name="Kuo A."/>
            <person name="Thoen E."/>
            <person name="Andreopoulos B."/>
            <person name="Lu D."/>
            <person name="Skrede I."/>
            <person name="Drula E."/>
            <person name="Henrissat B."/>
            <person name="Morin E."/>
            <person name="Kohler A."/>
            <person name="Barry K."/>
            <person name="LaButti K."/>
            <person name="Morin E."/>
            <person name="Salamov A."/>
            <person name="Lipzen A."/>
            <person name="Mereny Z."/>
            <person name="Hegedus B."/>
            <person name="Baldrian P."/>
            <person name="Stursova M."/>
            <person name="Weitz H."/>
            <person name="Taylor A."/>
            <person name="Grigoriev I.V."/>
            <person name="Nagy L.G."/>
            <person name="Martin F."/>
            <person name="Kauserud H."/>
        </authorList>
    </citation>
    <scope>NUCLEOTIDE SEQUENCE</scope>
    <source>
        <strain evidence="1">CBHHK002</strain>
    </source>
</reference>
<evidence type="ECO:0000313" key="2">
    <source>
        <dbReference type="Proteomes" id="UP001218218"/>
    </source>
</evidence>
<evidence type="ECO:0000313" key="1">
    <source>
        <dbReference type="EMBL" id="KAJ7353388.1"/>
    </source>
</evidence>
<sequence length="199" mass="22236">MCWQNRNDVDMYETDFLGPHYAKLAAFMPGKTARTVFGPYRSYFSSSDAGFSWQNLPPTLETNIVNRLKLGRPETVALGVGGSWVVLYDDGKLAHNLQGLYPGLQPLLDNPEERNKRNSITYVALSPYVAGHYFAAFGNGTAIWNLPSVMHTDVESVAKTLRPLPTRPAQPTSILEASLNFQVQNQANIAMNNLLFNRW</sequence>
<organism evidence="1 2">
    <name type="scientific">Mycena albidolilacea</name>
    <dbReference type="NCBI Taxonomy" id="1033008"/>
    <lineage>
        <taxon>Eukaryota</taxon>
        <taxon>Fungi</taxon>
        <taxon>Dikarya</taxon>
        <taxon>Basidiomycota</taxon>
        <taxon>Agaricomycotina</taxon>
        <taxon>Agaricomycetes</taxon>
        <taxon>Agaricomycetidae</taxon>
        <taxon>Agaricales</taxon>
        <taxon>Marasmiineae</taxon>
        <taxon>Mycenaceae</taxon>
        <taxon>Mycena</taxon>
    </lineage>
</organism>
<gene>
    <name evidence="1" type="ORF">DFH08DRAFT_856712</name>
</gene>
<dbReference type="Proteomes" id="UP001218218">
    <property type="component" value="Unassembled WGS sequence"/>
</dbReference>
<proteinExistence type="predicted"/>
<accession>A0AAD7AAB3</accession>
<name>A0AAD7AAB3_9AGAR</name>